<dbReference type="InterPro" id="IPR006045">
    <property type="entry name" value="Cupin_1"/>
</dbReference>
<reference evidence="2" key="1">
    <citation type="journal article" date="2011" name="PLoS ONE">
        <title>Genome of a low-salinity ammonia-oxidizing archaeon determined by single-cell and metagenomic analysis.</title>
        <authorList>
            <person name="Blainey P.C."/>
            <person name="Mosier A.C."/>
            <person name="Potanina A."/>
            <person name="Francis C.A."/>
            <person name="Quake S.R."/>
        </authorList>
    </citation>
    <scope>NUCLEOTIDE SEQUENCE [LARGE SCALE GENOMIC DNA]</scope>
    <source>
        <strain evidence="2">SFB1</strain>
    </source>
</reference>
<protein>
    <submittedName>
        <fullName evidence="2">Cupin 2 domain-containing protein</fullName>
    </submittedName>
</protein>
<dbReference type="SUPFAM" id="SSF51182">
    <property type="entry name" value="RmlC-like cupins"/>
    <property type="match status" value="1"/>
</dbReference>
<comment type="caution">
    <text evidence="2">The sequence shown here is derived from an EMBL/GenBank/DDBJ whole genome shotgun (WGS) entry which is preliminary data.</text>
</comment>
<feature type="domain" description="Cupin type-1" evidence="1">
    <location>
        <begin position="41"/>
        <end position="135"/>
    </location>
</feature>
<dbReference type="STRING" id="886738.Nlim_0700"/>
<dbReference type="EMBL" id="AEGP01000029">
    <property type="protein sequence ID" value="EGG42519.1"/>
    <property type="molecule type" value="Genomic_DNA"/>
</dbReference>
<evidence type="ECO:0000313" key="2">
    <source>
        <dbReference type="EMBL" id="EGG42519.1"/>
    </source>
</evidence>
<name>F3KJP2_9ARCH</name>
<dbReference type="PANTHER" id="PTHR43698">
    <property type="entry name" value="RIBD C-TERMINAL DOMAIN CONTAINING PROTEIN"/>
    <property type="match status" value="1"/>
</dbReference>
<dbReference type="Pfam" id="PF00190">
    <property type="entry name" value="Cupin_1"/>
    <property type="match status" value="1"/>
</dbReference>
<dbReference type="PANTHER" id="PTHR43698:SF1">
    <property type="entry name" value="BLL4564 PROTEIN"/>
    <property type="match status" value="1"/>
</dbReference>
<dbReference type="HOGENOM" id="CLU_1700200_0_0_2"/>
<evidence type="ECO:0000259" key="1">
    <source>
        <dbReference type="Pfam" id="PF00190"/>
    </source>
</evidence>
<proteinExistence type="predicted"/>
<dbReference type="AlphaFoldDB" id="F3KJP2"/>
<dbReference type="PATRIC" id="fig|886738.10.peg.777"/>
<accession>F3KJP2</accession>
<gene>
    <name evidence="2" type="ORF">Nlim_0700</name>
</gene>
<sequence length="150" mass="17281">MKKSNIYSPGDKRKINPAWFTNKVHMKDISSKIKSKEQDIYHVYFENGAKTKMHLHNGNQVLIVTKGIGSLEIFRKYGNNKSDFKIKRTENISLKEGDIVYIPSNTLHTHGSTKKSTFSHIAINILPSKNSTYKTTWYESDFKTKVTQII</sequence>
<dbReference type="Gene3D" id="2.60.120.10">
    <property type="entry name" value="Jelly Rolls"/>
    <property type="match status" value="1"/>
</dbReference>
<dbReference type="InterPro" id="IPR014710">
    <property type="entry name" value="RmlC-like_jellyroll"/>
</dbReference>
<dbReference type="InterPro" id="IPR011051">
    <property type="entry name" value="RmlC_Cupin_sf"/>
</dbReference>
<organism evidence="2">
    <name type="scientific">Candidatus Nitrosarchaeum limnium SFB1</name>
    <dbReference type="NCBI Taxonomy" id="886738"/>
    <lineage>
        <taxon>Archaea</taxon>
        <taxon>Nitrososphaerota</taxon>
        <taxon>Nitrososphaeria</taxon>
        <taxon>Nitrosopumilales</taxon>
        <taxon>Nitrosopumilaceae</taxon>
        <taxon>Nitrosarchaeum</taxon>
    </lineage>
</organism>
<dbReference type="Proteomes" id="UP000004348">
    <property type="component" value="Chromosome"/>
</dbReference>